<feature type="transmembrane region" description="Helical" evidence="1">
    <location>
        <begin position="12"/>
        <end position="31"/>
    </location>
</feature>
<evidence type="ECO:0000256" key="1">
    <source>
        <dbReference type="SAM" id="Phobius"/>
    </source>
</evidence>
<proteinExistence type="predicted"/>
<evidence type="ECO:0000313" key="2">
    <source>
        <dbReference type="EMBL" id="SVC81290.1"/>
    </source>
</evidence>
<reference evidence="2" key="1">
    <citation type="submission" date="2018-05" db="EMBL/GenBank/DDBJ databases">
        <authorList>
            <person name="Lanie J.A."/>
            <person name="Ng W.-L."/>
            <person name="Kazmierczak K.M."/>
            <person name="Andrzejewski T.M."/>
            <person name="Davidsen T.M."/>
            <person name="Wayne K.J."/>
            <person name="Tettelin H."/>
            <person name="Glass J.I."/>
            <person name="Rusch D."/>
            <person name="Podicherti R."/>
            <person name="Tsui H.-C.T."/>
            <person name="Winkler M.E."/>
        </authorList>
    </citation>
    <scope>NUCLEOTIDE SEQUENCE</scope>
</reference>
<accession>A0A382Q8K4</accession>
<dbReference type="EMBL" id="UINC01112385">
    <property type="protein sequence ID" value="SVC81290.1"/>
    <property type="molecule type" value="Genomic_DNA"/>
</dbReference>
<protein>
    <submittedName>
        <fullName evidence="2">Uncharacterized protein</fullName>
    </submittedName>
</protein>
<keyword evidence="1" id="KW-0812">Transmembrane</keyword>
<keyword evidence="1" id="KW-0472">Membrane</keyword>
<keyword evidence="1" id="KW-1133">Transmembrane helix</keyword>
<gene>
    <name evidence="2" type="ORF">METZ01_LOCUS334144</name>
</gene>
<name>A0A382Q8K4_9ZZZZ</name>
<feature type="transmembrane region" description="Helical" evidence="1">
    <location>
        <begin position="37"/>
        <end position="57"/>
    </location>
</feature>
<organism evidence="2">
    <name type="scientific">marine metagenome</name>
    <dbReference type="NCBI Taxonomy" id="408172"/>
    <lineage>
        <taxon>unclassified sequences</taxon>
        <taxon>metagenomes</taxon>
        <taxon>ecological metagenomes</taxon>
    </lineage>
</organism>
<dbReference type="AlphaFoldDB" id="A0A382Q8K4"/>
<sequence length="111" mass="12772">MFKLKGKVNKVILWVFLIVCIANALLLAFAYRDFSWALVAMAFASVVGLPLNIYFLIKVYDQRQPSWFSLVTDGENLINHYGYPDQLADDRKYTDEDEDGLDLEGRFCINP</sequence>